<dbReference type="InterPro" id="IPR041078">
    <property type="entry name" value="Plavaka"/>
</dbReference>
<feature type="domain" description="C2H2-type" evidence="3">
    <location>
        <begin position="13"/>
        <end position="41"/>
    </location>
</feature>
<dbReference type="InParanoid" id="A0A0C3BA80"/>
<evidence type="ECO:0000256" key="1">
    <source>
        <dbReference type="PROSITE-ProRule" id="PRU00042"/>
    </source>
</evidence>
<dbReference type="HOGENOM" id="CLU_006344_1_0_1"/>
<feature type="compositionally biased region" description="Pro residues" evidence="2">
    <location>
        <begin position="73"/>
        <end position="82"/>
    </location>
</feature>
<evidence type="ECO:0000256" key="2">
    <source>
        <dbReference type="SAM" id="MobiDB-lite"/>
    </source>
</evidence>
<evidence type="ECO:0000313" key="4">
    <source>
        <dbReference type="EMBL" id="KIM74237.1"/>
    </source>
</evidence>
<proteinExistence type="predicted"/>
<dbReference type="EMBL" id="KN833064">
    <property type="protein sequence ID" value="KIM74237.1"/>
    <property type="molecule type" value="Genomic_DNA"/>
</dbReference>
<feature type="region of interest" description="Disordered" evidence="2">
    <location>
        <begin position="33"/>
        <end position="87"/>
    </location>
</feature>
<gene>
    <name evidence="4" type="ORF">PILCRDRAFT_14586</name>
</gene>
<dbReference type="OrthoDB" id="3199698at2759"/>
<dbReference type="GO" id="GO:0008270">
    <property type="term" value="F:zinc ion binding"/>
    <property type="evidence" value="ECO:0007669"/>
    <property type="project" value="UniProtKB-KW"/>
</dbReference>
<reference evidence="5" key="2">
    <citation type="submission" date="2015-01" db="EMBL/GenBank/DDBJ databases">
        <title>Evolutionary Origins and Diversification of the Mycorrhizal Mutualists.</title>
        <authorList>
            <consortium name="DOE Joint Genome Institute"/>
            <consortium name="Mycorrhizal Genomics Consortium"/>
            <person name="Kohler A."/>
            <person name="Kuo A."/>
            <person name="Nagy L.G."/>
            <person name="Floudas D."/>
            <person name="Copeland A."/>
            <person name="Barry K.W."/>
            <person name="Cichocki N."/>
            <person name="Veneault-Fourrey C."/>
            <person name="LaButti K."/>
            <person name="Lindquist E.A."/>
            <person name="Lipzen A."/>
            <person name="Lundell T."/>
            <person name="Morin E."/>
            <person name="Murat C."/>
            <person name="Riley R."/>
            <person name="Ohm R."/>
            <person name="Sun H."/>
            <person name="Tunlid A."/>
            <person name="Henrissat B."/>
            <person name="Grigoriev I.V."/>
            <person name="Hibbett D.S."/>
            <person name="Martin F."/>
        </authorList>
    </citation>
    <scope>NUCLEOTIDE SEQUENCE [LARGE SCALE GENOMIC DNA]</scope>
    <source>
        <strain evidence="5">F 1598</strain>
    </source>
</reference>
<dbReference type="PROSITE" id="PS50157">
    <property type="entry name" value="ZINC_FINGER_C2H2_2"/>
    <property type="match status" value="1"/>
</dbReference>
<feature type="compositionally biased region" description="Acidic residues" evidence="2">
    <location>
        <begin position="672"/>
        <end position="681"/>
    </location>
</feature>
<dbReference type="Pfam" id="PF18759">
    <property type="entry name" value="Plavaka"/>
    <property type="match status" value="1"/>
</dbReference>
<dbReference type="InterPro" id="IPR013087">
    <property type="entry name" value="Znf_C2H2_type"/>
</dbReference>
<name>A0A0C3BA80_PILCF</name>
<evidence type="ECO:0000259" key="3">
    <source>
        <dbReference type="PROSITE" id="PS50157"/>
    </source>
</evidence>
<evidence type="ECO:0000313" key="5">
    <source>
        <dbReference type="Proteomes" id="UP000054166"/>
    </source>
</evidence>
<reference evidence="4 5" key="1">
    <citation type="submission" date="2014-04" db="EMBL/GenBank/DDBJ databases">
        <authorList>
            <consortium name="DOE Joint Genome Institute"/>
            <person name="Kuo A."/>
            <person name="Tarkka M."/>
            <person name="Buscot F."/>
            <person name="Kohler A."/>
            <person name="Nagy L.G."/>
            <person name="Floudas D."/>
            <person name="Copeland A."/>
            <person name="Barry K.W."/>
            <person name="Cichocki N."/>
            <person name="Veneault-Fourrey C."/>
            <person name="LaButti K."/>
            <person name="Lindquist E.A."/>
            <person name="Lipzen A."/>
            <person name="Lundell T."/>
            <person name="Morin E."/>
            <person name="Murat C."/>
            <person name="Sun H."/>
            <person name="Tunlid A."/>
            <person name="Henrissat B."/>
            <person name="Grigoriev I.V."/>
            <person name="Hibbett D.S."/>
            <person name="Martin F."/>
            <person name="Nordberg H.P."/>
            <person name="Cantor M.N."/>
            <person name="Hua S.X."/>
        </authorList>
    </citation>
    <scope>NUCLEOTIDE SEQUENCE [LARGE SCALE GENOMIC DNA]</scope>
    <source>
        <strain evidence="4 5">F 1598</strain>
    </source>
</reference>
<protein>
    <recommendedName>
        <fullName evidence="3">C2H2-type domain-containing protein</fullName>
    </recommendedName>
</protein>
<feature type="region of interest" description="Disordered" evidence="2">
    <location>
        <begin position="668"/>
        <end position="689"/>
    </location>
</feature>
<sequence length="779" mass="87513">MATSFGGHSHTSFICPKCFKSCRTLSGLTQHRNSAHREFTPNSDDDEHSKFTSQFHPHLNATPCNEKGDYLPPYTPPPPPAAPNEDDLSNPWSPFDSRIEFDFAHYHFAEVQSSAGKINKALDMWAATVMEYGGDAPWKNAAELYATIDAIQHGDSPWKVYEIRYRGPLPPGTPPKWMTETYQLCTRNSRQVLHHQLATSQFKDTINLSPYHQFDSTGKRVWSNLMSADWAWTQANIIAEDASTHGAMFVPVVAGSDKTTVSVATGHQEYHPVYMSPGNLTNIARRAHGNALLPVAFLPIPKTSKKHQSTVKFQTFCRQMYHASLARIFEPLRAGMTTPEVVKCPDGHFRRAIYGLGPYIADYPEQVWLAGIVQGWCPKCDAHPKNLDAAGARRRTRAKTDFLISSWDPGTLWTDFGIRADIVPFTHRFPRADIYDLLSPDLLHQVIKGTFKDHIVMWVNQYLMEEHGEADYFRICAVPAYPGLRRFPDGHDFTQWTGDDSKALMKVYLAAITGHVPSEMVKCLSAFLDFCYIARRNTITTDDLDELEDALTRFHIHREVFVGTAGVNGDYISLPRQHALLHYLRSIRLFASPNGLCSSITESKHIKAVKEPWRQSSHFEALVQMLLTNTRMDKLDAAGRAFAELRMMDGTTSSYTAMVLNGEQPQPHIVAADDDNEDDDNGPVTGPKSLSSIKLARIPARGYPSSVEALANHIHQPQFPHLLRRFLYDQINPNADIPSNEVPIEDCPYFSSRISVYHSAVARFYAPSDLCGAGGMYQE</sequence>
<keyword evidence="5" id="KW-1185">Reference proteome</keyword>
<keyword evidence="1" id="KW-0479">Metal-binding</keyword>
<accession>A0A0C3BA80</accession>
<dbReference type="AlphaFoldDB" id="A0A0C3BA80"/>
<keyword evidence="1" id="KW-0862">Zinc</keyword>
<dbReference type="Proteomes" id="UP000054166">
    <property type="component" value="Unassembled WGS sequence"/>
</dbReference>
<keyword evidence="1" id="KW-0863">Zinc-finger</keyword>
<dbReference type="PROSITE" id="PS00028">
    <property type="entry name" value="ZINC_FINGER_C2H2_1"/>
    <property type="match status" value="1"/>
</dbReference>
<dbReference type="STRING" id="765440.A0A0C3BA80"/>
<organism evidence="4 5">
    <name type="scientific">Piloderma croceum (strain F 1598)</name>
    <dbReference type="NCBI Taxonomy" id="765440"/>
    <lineage>
        <taxon>Eukaryota</taxon>
        <taxon>Fungi</taxon>
        <taxon>Dikarya</taxon>
        <taxon>Basidiomycota</taxon>
        <taxon>Agaricomycotina</taxon>
        <taxon>Agaricomycetes</taxon>
        <taxon>Agaricomycetidae</taxon>
        <taxon>Atheliales</taxon>
        <taxon>Atheliaceae</taxon>
        <taxon>Piloderma</taxon>
    </lineage>
</organism>